<dbReference type="AlphaFoldDB" id="A0A4U1Z5K1"/>
<accession>A0A4U1Z5K1</accession>
<evidence type="ECO:0008006" key="3">
    <source>
        <dbReference type="Google" id="ProtNLM"/>
    </source>
</evidence>
<gene>
    <name evidence="1" type="ORF">FCV52_04005</name>
</gene>
<name>A0A4U1Z5K1_9VIBR</name>
<protein>
    <recommendedName>
        <fullName evidence="3">HNH endonuclease</fullName>
    </recommendedName>
</protein>
<evidence type="ECO:0000313" key="2">
    <source>
        <dbReference type="Proteomes" id="UP000305234"/>
    </source>
</evidence>
<reference evidence="1 2" key="1">
    <citation type="submission" date="2019-04" db="EMBL/GenBank/DDBJ databases">
        <title>A reverse ecology approach based on a biological definition of microbial populations.</title>
        <authorList>
            <person name="Arevalo P."/>
            <person name="Vaninsberghe D."/>
            <person name="Elsherbini J."/>
            <person name="Gore J."/>
            <person name="Polz M."/>
        </authorList>
    </citation>
    <scope>NUCLEOTIDE SEQUENCE [LARGE SCALE GENOMIC DNA]</scope>
    <source>
        <strain evidence="1 2">10N.261.46.E4</strain>
    </source>
</reference>
<proteinExistence type="predicted"/>
<evidence type="ECO:0000313" key="1">
    <source>
        <dbReference type="EMBL" id="TKF27751.1"/>
    </source>
</evidence>
<dbReference type="RefSeq" id="WP_136997245.1">
    <property type="nucleotide sequence ID" value="NZ_SYUW01000011.1"/>
</dbReference>
<comment type="caution">
    <text evidence="1">The sequence shown here is derived from an EMBL/GenBank/DDBJ whole genome shotgun (WGS) entry which is preliminary data.</text>
</comment>
<dbReference type="EMBL" id="SYUW01000011">
    <property type="protein sequence ID" value="TKF27751.1"/>
    <property type="molecule type" value="Genomic_DNA"/>
</dbReference>
<organism evidence="1 2">
    <name type="scientific">Vibrio kanaloae</name>
    <dbReference type="NCBI Taxonomy" id="170673"/>
    <lineage>
        <taxon>Bacteria</taxon>
        <taxon>Pseudomonadati</taxon>
        <taxon>Pseudomonadota</taxon>
        <taxon>Gammaproteobacteria</taxon>
        <taxon>Vibrionales</taxon>
        <taxon>Vibrionaceae</taxon>
        <taxon>Vibrio</taxon>
    </lineage>
</organism>
<sequence>MVLKLEIPNLVEDEEDFIEIVVSQRTREPNKTYFNNYKESWKDRVKEYEDEKGNPERISESTEVDYKKKYINLFNSKDLSNYQTPIINSLRGRILQLCPACGEDGTPNTLDHYLPKDKYPEYAILSKNLFPMCDICQGKKSVHVLCNDGERIFLHPYYDDFLVNQSVQLEIGEPYSAPEFFILRESSNLHENESRLVGKHIEKLEINSRFSKYFKDQYFRLLKLVINIRENNLCVASQIDSFVMMARMKSINSWEHVFYSGVRGDESLMDYLINGELEGNR</sequence>
<dbReference type="Proteomes" id="UP000305234">
    <property type="component" value="Unassembled WGS sequence"/>
</dbReference>